<dbReference type="AlphaFoldDB" id="A0A1I3DP09"/>
<protein>
    <submittedName>
        <fullName evidence="1">Uncharacterized protein</fullName>
    </submittedName>
</protein>
<dbReference type="EMBL" id="FOQT01000001">
    <property type="protein sequence ID" value="SFH88457.1"/>
    <property type="molecule type" value="Genomic_DNA"/>
</dbReference>
<reference evidence="1 2" key="1">
    <citation type="submission" date="2016-10" db="EMBL/GenBank/DDBJ databases">
        <authorList>
            <person name="de Groot N.N."/>
        </authorList>
    </citation>
    <scope>NUCLEOTIDE SEQUENCE [LARGE SCALE GENOMIC DNA]</scope>
    <source>
        <strain evidence="1 2">DSM 26000</strain>
    </source>
</reference>
<evidence type="ECO:0000313" key="2">
    <source>
        <dbReference type="Proteomes" id="UP000198931"/>
    </source>
</evidence>
<dbReference type="Proteomes" id="UP000198931">
    <property type="component" value="Unassembled WGS sequence"/>
</dbReference>
<dbReference type="STRING" id="1125876.SAMN05443292_0610"/>
<gene>
    <name evidence="1" type="ORF">SAMN05443292_0610</name>
</gene>
<proteinExistence type="predicted"/>
<keyword evidence="2" id="KW-1185">Reference proteome</keyword>
<sequence>MMQAQNRTEYTNLMLKSENSEVATQQFLTKAKEDFKSTKLPIFGAYIGIGNLFMAKHAGNPFSKLSYFKTGKKFLEKAVSSAPESLEIRFLRYTTQTEMPAFLGYNKNMAEDKIFILDHYKDSKDEVLVEQIKQFLKI</sequence>
<organism evidence="1 2">
    <name type="scientific">Halpernia frigidisoli</name>
    <dbReference type="NCBI Taxonomy" id="1125876"/>
    <lineage>
        <taxon>Bacteria</taxon>
        <taxon>Pseudomonadati</taxon>
        <taxon>Bacteroidota</taxon>
        <taxon>Flavobacteriia</taxon>
        <taxon>Flavobacteriales</taxon>
        <taxon>Weeksellaceae</taxon>
        <taxon>Chryseobacterium group</taxon>
        <taxon>Halpernia</taxon>
    </lineage>
</organism>
<accession>A0A1I3DP09</accession>
<name>A0A1I3DP09_9FLAO</name>
<evidence type="ECO:0000313" key="1">
    <source>
        <dbReference type="EMBL" id="SFH88457.1"/>
    </source>
</evidence>